<accession>A0A660SNI6</accession>
<protein>
    <recommendedName>
        <fullName evidence="4">Haem-binding uptake Tiki superfamily ChaN domain-containing protein</fullName>
    </recommendedName>
</protein>
<organism evidence="2 3">
    <name type="scientific">candidate division TA06 bacterium</name>
    <dbReference type="NCBI Taxonomy" id="2250710"/>
    <lineage>
        <taxon>Bacteria</taxon>
        <taxon>Bacteria division TA06</taxon>
    </lineage>
</organism>
<comment type="caution">
    <text evidence="2">The sequence shown here is derived from an EMBL/GenBank/DDBJ whole genome shotgun (WGS) entry which is preliminary data.</text>
</comment>
<keyword evidence="1" id="KW-1133">Transmembrane helix</keyword>
<keyword evidence="1" id="KW-0472">Membrane</keyword>
<name>A0A660SNI6_UNCT6</name>
<evidence type="ECO:0000313" key="2">
    <source>
        <dbReference type="EMBL" id="RKX72385.1"/>
    </source>
</evidence>
<dbReference type="AlphaFoldDB" id="A0A660SNI6"/>
<dbReference type="EMBL" id="QNBD01000025">
    <property type="protein sequence ID" value="RKX72385.1"/>
    <property type="molecule type" value="Genomic_DNA"/>
</dbReference>
<proteinExistence type="predicted"/>
<dbReference type="Proteomes" id="UP000271125">
    <property type="component" value="Unassembled WGS sequence"/>
</dbReference>
<evidence type="ECO:0000256" key="1">
    <source>
        <dbReference type="SAM" id="Phobius"/>
    </source>
</evidence>
<reference evidence="2 3" key="1">
    <citation type="submission" date="2018-06" db="EMBL/GenBank/DDBJ databases">
        <title>Extensive metabolic versatility and redundancy in microbially diverse, dynamic hydrothermal sediments.</title>
        <authorList>
            <person name="Dombrowski N."/>
            <person name="Teske A."/>
            <person name="Baker B.J."/>
        </authorList>
    </citation>
    <scope>NUCLEOTIDE SEQUENCE [LARGE SCALE GENOMIC DNA]</scope>
    <source>
        <strain evidence="2">B10_G13</strain>
    </source>
</reference>
<evidence type="ECO:0008006" key="4">
    <source>
        <dbReference type="Google" id="ProtNLM"/>
    </source>
</evidence>
<feature type="transmembrane region" description="Helical" evidence="1">
    <location>
        <begin position="6"/>
        <end position="25"/>
    </location>
</feature>
<gene>
    <name evidence="2" type="ORF">DRP43_00890</name>
</gene>
<keyword evidence="1" id="KW-0812">Transmembrane</keyword>
<dbReference type="PROSITE" id="PS51257">
    <property type="entry name" value="PROKAR_LIPOPROTEIN"/>
    <property type="match status" value="1"/>
</dbReference>
<sequence length="248" mass="29575">MIMQAKMIYITGILLGIIVIIILACHRHKSMGGVFVIGGIHKHHESAQIYTYERMGEIYHHLKPDILCVETQQKYVNDNSYTGTPFDFKKFMIPLAQRDKTPIYGIDWWDNEKGQKWQELQQKAFNDTSLSSETKLIGGIFLHLNEYFKSKDFEDINSQYITNLWKAKSEFKYHILSRYSEYEFIVEFENERNNHIVNNILKIIKEHPDNKILIAIGIDHKYYIEQEFRKRGIHVLNVKEVFKKWWKQ</sequence>
<evidence type="ECO:0000313" key="3">
    <source>
        <dbReference type="Proteomes" id="UP000271125"/>
    </source>
</evidence>